<dbReference type="Gene3D" id="1.10.600.10">
    <property type="entry name" value="Farnesyl Diphosphate Synthase"/>
    <property type="match status" value="1"/>
</dbReference>
<evidence type="ECO:0000313" key="2">
    <source>
        <dbReference type="Proteomes" id="UP000600139"/>
    </source>
</evidence>
<protein>
    <submittedName>
        <fullName evidence="1">Squalene/phytoene synthase family protein</fullName>
    </submittedName>
</protein>
<dbReference type="SFLD" id="SFLDG01018">
    <property type="entry name" value="Squalene/Phytoene_Synthase_Lik"/>
    <property type="match status" value="1"/>
</dbReference>
<organism evidence="1 2">
    <name type="scientific">Luteolibacter yonseiensis</name>
    <dbReference type="NCBI Taxonomy" id="1144680"/>
    <lineage>
        <taxon>Bacteria</taxon>
        <taxon>Pseudomonadati</taxon>
        <taxon>Verrucomicrobiota</taxon>
        <taxon>Verrucomicrobiia</taxon>
        <taxon>Verrucomicrobiales</taxon>
        <taxon>Verrucomicrobiaceae</taxon>
        <taxon>Luteolibacter</taxon>
    </lineage>
</organism>
<dbReference type="InterPro" id="IPR002060">
    <property type="entry name" value="Squ/phyt_synthse"/>
</dbReference>
<dbReference type="GO" id="GO:0016765">
    <property type="term" value="F:transferase activity, transferring alkyl or aryl (other than methyl) groups"/>
    <property type="evidence" value="ECO:0007669"/>
    <property type="project" value="UniProtKB-ARBA"/>
</dbReference>
<keyword evidence="2" id="KW-1185">Reference proteome</keyword>
<dbReference type="InterPro" id="IPR008949">
    <property type="entry name" value="Isoprenoid_synthase_dom_sf"/>
</dbReference>
<comment type="caution">
    <text evidence="1">The sequence shown here is derived from an EMBL/GenBank/DDBJ whole genome shotgun (WGS) entry which is preliminary data.</text>
</comment>
<reference evidence="1" key="1">
    <citation type="submission" date="2021-01" db="EMBL/GenBank/DDBJ databases">
        <title>Modified the classification status of verrucomicrobia.</title>
        <authorList>
            <person name="Feng X."/>
        </authorList>
    </citation>
    <scope>NUCLEOTIDE SEQUENCE</scope>
    <source>
        <strain evidence="1">JCM 18052</strain>
    </source>
</reference>
<name>A0A934VCX8_9BACT</name>
<evidence type="ECO:0000313" key="1">
    <source>
        <dbReference type="EMBL" id="MBK1817446.1"/>
    </source>
</evidence>
<dbReference type="Pfam" id="PF00494">
    <property type="entry name" value="SQS_PSY"/>
    <property type="match status" value="1"/>
</dbReference>
<dbReference type="Proteomes" id="UP000600139">
    <property type="component" value="Unassembled WGS sequence"/>
</dbReference>
<dbReference type="SUPFAM" id="SSF48576">
    <property type="entry name" value="Terpenoid synthases"/>
    <property type="match status" value="1"/>
</dbReference>
<dbReference type="SFLD" id="SFLDS00005">
    <property type="entry name" value="Isoprenoid_Synthase_Type_I"/>
    <property type="match status" value="1"/>
</dbReference>
<dbReference type="EMBL" id="JAENIK010000012">
    <property type="protein sequence ID" value="MBK1817446.1"/>
    <property type="molecule type" value="Genomic_DNA"/>
</dbReference>
<sequence>MEPVTDELGKQVLKGVSRSFYLSLRLLPGPMREAASLGYLLARTSDTLADTVTAPLELRVSCMDQFRRAVAEKTDAPRWPVTLLNAIPDPRERHLLECGGEIFQWLENLSEPEGDLVREVLATIISGQRLDMERFSRATGEHPVALADESALEDYTWRVAGCVGAFWTKLGFLTMGDRFSSTPANELLERGIRYGKALQLVNILRDVTEDLSHGRCYLPVGNPFDRVEVLEAHRRWLETAELWIGEGERYAESLHLRRLRAATILPALIARKTLPALREATWEALQGRIKIPRHGIYRSVIQAFLLPHVETDLQR</sequence>
<dbReference type="PANTHER" id="PTHR31480">
    <property type="entry name" value="BIFUNCTIONAL LYCOPENE CYCLASE/PHYTOENE SYNTHASE"/>
    <property type="match status" value="1"/>
</dbReference>
<dbReference type="AlphaFoldDB" id="A0A934VCX8"/>
<proteinExistence type="predicted"/>
<accession>A0A934VCX8</accession>
<gene>
    <name evidence="1" type="ORF">JIN84_17635</name>
</gene>